<dbReference type="Pfam" id="PF07963">
    <property type="entry name" value="N_methyl"/>
    <property type="match status" value="1"/>
</dbReference>
<gene>
    <name evidence="2" type="ORF">D6810_01445</name>
</gene>
<evidence type="ECO:0000313" key="2">
    <source>
        <dbReference type="EMBL" id="RMD77271.1"/>
    </source>
</evidence>
<keyword evidence="1" id="KW-1133">Transmembrane helix</keyword>
<dbReference type="InterPro" id="IPR012902">
    <property type="entry name" value="N_methyl_site"/>
</dbReference>
<dbReference type="SUPFAM" id="SSF54523">
    <property type="entry name" value="Pili subunits"/>
    <property type="match status" value="1"/>
</dbReference>
<organism evidence="2 3">
    <name type="scientific">Candidatus Dojkabacteria bacterium</name>
    <dbReference type="NCBI Taxonomy" id="2099670"/>
    <lineage>
        <taxon>Bacteria</taxon>
        <taxon>Candidatus Dojkabacteria</taxon>
    </lineage>
</organism>
<dbReference type="InterPro" id="IPR045584">
    <property type="entry name" value="Pilin-like"/>
</dbReference>
<dbReference type="AlphaFoldDB" id="A0A3M0Z2K4"/>
<feature type="transmembrane region" description="Helical" evidence="1">
    <location>
        <begin position="12"/>
        <end position="37"/>
    </location>
</feature>
<evidence type="ECO:0000313" key="3">
    <source>
        <dbReference type="Proteomes" id="UP000269410"/>
    </source>
</evidence>
<reference evidence="2 3" key="1">
    <citation type="submission" date="2018-10" db="EMBL/GenBank/DDBJ databases">
        <title>Thermophilic Lithotrophy and Phototrophy in an Intertidal, Iron-rich, Geothermal Spring.</title>
        <authorList>
            <person name="Ward L.M."/>
            <person name="Idei A."/>
            <person name="Nakagawa M."/>
            <person name="Ueno Y."/>
            <person name="Fischer W."/>
            <person name="Mcglynn S.E."/>
        </authorList>
    </citation>
    <scope>NUCLEOTIDE SEQUENCE [LARGE SCALE GENOMIC DNA]</scope>
    <source>
        <strain evidence="2">J137</strain>
    </source>
</reference>
<dbReference type="EMBL" id="RFKV01000049">
    <property type="protein sequence ID" value="RMD77271.1"/>
    <property type="molecule type" value="Genomic_DNA"/>
</dbReference>
<proteinExistence type="predicted"/>
<accession>A0A3M0Z2K4</accession>
<name>A0A3M0Z2K4_9BACT</name>
<dbReference type="NCBIfam" id="TIGR02532">
    <property type="entry name" value="IV_pilin_GFxxxE"/>
    <property type="match status" value="1"/>
</dbReference>
<sequence length="155" mass="16521">MIKTNSTKKAFTLIELLVGMGIVSVLVGMSLLGINIVQQSTRNTQRRDILNSLNIALNAIYTSTNVYPTSLVYTRGPANGQDTITLSPSQVIRLSPPLKIGTSNTTPTNPSNTNYCYSSTGAIYTIGVQLEDGSWHFITNSSTPASTATCSDSGL</sequence>
<keyword evidence="1" id="KW-0472">Membrane</keyword>
<protein>
    <submittedName>
        <fullName evidence="2">Type II secretion system protein</fullName>
    </submittedName>
</protein>
<comment type="caution">
    <text evidence="2">The sequence shown here is derived from an EMBL/GenBank/DDBJ whole genome shotgun (WGS) entry which is preliminary data.</text>
</comment>
<dbReference type="Gene3D" id="3.30.700.10">
    <property type="entry name" value="Glycoprotein, Type 4 Pilin"/>
    <property type="match status" value="1"/>
</dbReference>
<dbReference type="Proteomes" id="UP000269410">
    <property type="component" value="Unassembled WGS sequence"/>
</dbReference>
<evidence type="ECO:0000256" key="1">
    <source>
        <dbReference type="SAM" id="Phobius"/>
    </source>
</evidence>
<keyword evidence="1" id="KW-0812">Transmembrane</keyword>